<evidence type="ECO:0000313" key="1">
    <source>
        <dbReference type="EMBL" id="MBN7809879.1"/>
    </source>
</evidence>
<dbReference type="Proteomes" id="UP000664317">
    <property type="component" value="Unassembled WGS sequence"/>
</dbReference>
<proteinExistence type="predicted"/>
<protein>
    <submittedName>
        <fullName evidence="1">dTDP-4-dehydrorhamnose 3,5-epimerase family protein</fullName>
    </submittedName>
</protein>
<dbReference type="EMBL" id="JAFKCT010000001">
    <property type="protein sequence ID" value="MBN7809879.1"/>
    <property type="molecule type" value="Genomic_DNA"/>
</dbReference>
<dbReference type="InterPro" id="IPR011051">
    <property type="entry name" value="RmlC_Cupin_sf"/>
</dbReference>
<sequence length="63" mass="7161">MPELLRTPISGLLEIFPKLFPDSSGYFFESFRQDWQVAEGIISERDEQCPCLGEFYQQSGGGL</sequence>
<organism evidence="1 2">
    <name type="scientific">Algoriphagus oliviformis</name>
    <dbReference type="NCBI Taxonomy" id="2811231"/>
    <lineage>
        <taxon>Bacteria</taxon>
        <taxon>Pseudomonadati</taxon>
        <taxon>Bacteroidota</taxon>
        <taxon>Cytophagia</taxon>
        <taxon>Cytophagales</taxon>
        <taxon>Cyclobacteriaceae</taxon>
        <taxon>Algoriphagus</taxon>
    </lineage>
</organism>
<name>A0ABS3BZQ8_9BACT</name>
<dbReference type="Gene3D" id="2.60.120.10">
    <property type="entry name" value="Jelly Rolls"/>
    <property type="match status" value="1"/>
</dbReference>
<keyword evidence="2" id="KW-1185">Reference proteome</keyword>
<accession>A0ABS3BZQ8</accession>
<comment type="caution">
    <text evidence="1">The sequence shown here is derived from an EMBL/GenBank/DDBJ whole genome shotgun (WGS) entry which is preliminary data.</text>
</comment>
<reference evidence="1 2" key="1">
    <citation type="submission" date="2021-03" db="EMBL/GenBank/DDBJ databases">
        <title>novel species isolated from a fishpond in China.</title>
        <authorList>
            <person name="Lu H."/>
            <person name="Cai Z."/>
        </authorList>
    </citation>
    <scope>NUCLEOTIDE SEQUENCE [LARGE SCALE GENOMIC DNA]</scope>
    <source>
        <strain evidence="1 2">H41</strain>
    </source>
</reference>
<gene>
    <name evidence="1" type="ORF">J0A68_02865</name>
</gene>
<dbReference type="SUPFAM" id="SSF51182">
    <property type="entry name" value="RmlC-like cupins"/>
    <property type="match status" value="1"/>
</dbReference>
<evidence type="ECO:0000313" key="2">
    <source>
        <dbReference type="Proteomes" id="UP000664317"/>
    </source>
</evidence>
<dbReference type="RefSeq" id="WP_206576672.1">
    <property type="nucleotide sequence ID" value="NZ_JAFKCT010000001.1"/>
</dbReference>
<dbReference type="InterPro" id="IPR014710">
    <property type="entry name" value="RmlC-like_jellyroll"/>
</dbReference>